<dbReference type="EMBL" id="CP017828">
    <property type="protein sequence ID" value="APA15537.1"/>
    <property type="molecule type" value="Genomic_DNA"/>
</dbReference>
<dbReference type="KEGG" id="ssl:SS1G_13489"/>
<evidence type="ECO:0000313" key="2">
    <source>
        <dbReference type="Proteomes" id="UP000177798"/>
    </source>
</evidence>
<organism evidence="1 2">
    <name type="scientific">Sclerotinia sclerotiorum (strain ATCC 18683 / 1980 / Ss-1)</name>
    <name type="common">White mold</name>
    <name type="synonym">Whetzelinia sclerotiorum</name>
    <dbReference type="NCBI Taxonomy" id="665079"/>
    <lineage>
        <taxon>Eukaryota</taxon>
        <taxon>Fungi</taxon>
        <taxon>Dikarya</taxon>
        <taxon>Ascomycota</taxon>
        <taxon>Pezizomycotina</taxon>
        <taxon>Leotiomycetes</taxon>
        <taxon>Helotiales</taxon>
        <taxon>Sclerotiniaceae</taxon>
        <taxon>Sclerotinia</taxon>
    </lineage>
</organism>
<dbReference type="VEuPathDB" id="FungiDB:sscle_15g103070"/>
<dbReference type="OrthoDB" id="10335113at2759"/>
<proteinExistence type="predicted"/>
<protein>
    <submittedName>
        <fullName evidence="1">Uncharacterized protein</fullName>
    </submittedName>
</protein>
<dbReference type="Proteomes" id="UP000177798">
    <property type="component" value="Chromosome 15"/>
</dbReference>
<gene>
    <name evidence="1" type="ORF">sscle_15g103070</name>
</gene>
<name>A0A1D9QKQ9_SCLS1</name>
<sequence length="87" mass="9993">MYENFSNITKTRKDMYKSPKTRLIASRFTAEGNGVEAPVVKLHVDIENMPTVRQKIWTDKVMAGNTSVSESTLFKMYKLFPNTFALK</sequence>
<dbReference type="RefSeq" id="XP_001585605.1">
    <property type="nucleotide sequence ID" value="XM_001585555.1"/>
</dbReference>
<accession>A0A1D9QKQ9</accession>
<reference evidence="2" key="1">
    <citation type="journal article" date="2017" name="Genome Biol. Evol.">
        <title>The complete genome sequence of the phytopathogenic fungus Sclerotinia sclerotiorum reveals insights into the genome architecture of broad host range pathogens.</title>
        <authorList>
            <person name="Derbyshire M."/>
            <person name="Denton-Giles M."/>
            <person name="Hegedus D."/>
            <person name="Seifbarghy S."/>
            <person name="Rollins J."/>
            <person name="van Kan J."/>
            <person name="Seidl M.F."/>
            <person name="Faino L."/>
            <person name="Mbengue M."/>
            <person name="Navaud O."/>
            <person name="Raffaele S."/>
            <person name="Hammond-Kosack K."/>
            <person name="Heard S."/>
            <person name="Oliver R."/>
        </authorList>
    </citation>
    <scope>NUCLEOTIDE SEQUENCE [LARGE SCALE GENOMIC DNA]</scope>
    <source>
        <strain evidence="2">ATCC 18683 / 1980 / Ss-1</strain>
    </source>
</reference>
<dbReference type="AlphaFoldDB" id="A0A1D9QKQ9"/>
<evidence type="ECO:0000313" key="1">
    <source>
        <dbReference type="EMBL" id="APA15537.1"/>
    </source>
</evidence>